<dbReference type="Pfam" id="PF07647">
    <property type="entry name" value="SAM_2"/>
    <property type="match status" value="1"/>
</dbReference>
<dbReference type="AlphaFoldDB" id="A0ABD2QYB1"/>
<gene>
    <name evidence="4" type="ORF">AABB24_038586</name>
</gene>
<dbReference type="Gene3D" id="1.10.150.50">
    <property type="entry name" value="Transcription Factor, Ets-1"/>
    <property type="match status" value="1"/>
</dbReference>
<comment type="caution">
    <text evidence="4">The sequence shown here is derived from an EMBL/GenBank/DDBJ whole genome shotgun (WGS) entry which is preliminary data.</text>
</comment>
<dbReference type="SUPFAM" id="SSF47769">
    <property type="entry name" value="SAM/Pointed domain"/>
    <property type="match status" value="1"/>
</dbReference>
<reference evidence="4 5" key="1">
    <citation type="submission" date="2024-05" db="EMBL/GenBank/DDBJ databases">
        <title>De novo assembly of an allotetraploid wild potato.</title>
        <authorList>
            <person name="Hosaka A.J."/>
        </authorList>
    </citation>
    <scope>NUCLEOTIDE SEQUENCE [LARGE SCALE GENOMIC DNA]</scope>
    <source>
        <tissue evidence="4">Young leaves</tissue>
    </source>
</reference>
<evidence type="ECO:0000313" key="4">
    <source>
        <dbReference type="EMBL" id="KAL3324519.1"/>
    </source>
</evidence>
<feature type="non-terminal residue" evidence="4">
    <location>
        <position position="1"/>
    </location>
</feature>
<sequence>KLEAFLAHFSGLVPSFLSNTVALPPPPLPAFIAYFFLSRSATMARTKHRQSVPVPKTKKDSPGPSQVNHLDEDSWIIVKKQKVTILVPPLPAPKQSVVHNAGESLIHVPTIKPTDNQPHQVEMNTEAHVVCEREVPKSLVPELAVPTVAEVVPQLTSQFLRPLRQGEREHLESRPMPSFKTNRTTGVCSTSKITRPSIITADRGAMINKRIRAINLERKLESAGGLRSWLVSRGFEHFVNIFQTKSINKYQLANLTMEKLKEMGSHAVGPRRKLIHAIDCLCRPCCFDHPNLTRRDGFVK</sequence>
<proteinExistence type="predicted"/>
<evidence type="ECO:0000256" key="1">
    <source>
        <dbReference type="ARBA" id="ARBA00022737"/>
    </source>
</evidence>
<feature type="domain" description="SAM" evidence="3">
    <location>
        <begin position="221"/>
        <end position="284"/>
    </location>
</feature>
<dbReference type="PANTHER" id="PTHR10627">
    <property type="entry name" value="SCP160"/>
    <property type="match status" value="1"/>
</dbReference>
<dbReference type="InterPro" id="IPR001660">
    <property type="entry name" value="SAM"/>
</dbReference>
<dbReference type="InterPro" id="IPR013761">
    <property type="entry name" value="SAM/pointed_sf"/>
</dbReference>
<dbReference type="PROSITE" id="PS50105">
    <property type="entry name" value="SAM_DOMAIN"/>
    <property type="match status" value="1"/>
</dbReference>
<dbReference type="CDD" id="cd09487">
    <property type="entry name" value="SAM_superfamily"/>
    <property type="match status" value="1"/>
</dbReference>
<dbReference type="PANTHER" id="PTHR10627:SF68">
    <property type="entry name" value="F26K24.15 PROTEIN-RELATED"/>
    <property type="match status" value="1"/>
</dbReference>
<feature type="region of interest" description="Disordered" evidence="2">
    <location>
        <begin position="167"/>
        <end position="187"/>
    </location>
</feature>
<feature type="region of interest" description="Disordered" evidence="2">
    <location>
        <begin position="46"/>
        <end position="68"/>
    </location>
</feature>
<dbReference type="Proteomes" id="UP001627284">
    <property type="component" value="Unassembled WGS sequence"/>
</dbReference>
<keyword evidence="1" id="KW-0677">Repeat</keyword>
<organism evidence="4 5">
    <name type="scientific">Solanum stoloniferum</name>
    <dbReference type="NCBI Taxonomy" id="62892"/>
    <lineage>
        <taxon>Eukaryota</taxon>
        <taxon>Viridiplantae</taxon>
        <taxon>Streptophyta</taxon>
        <taxon>Embryophyta</taxon>
        <taxon>Tracheophyta</taxon>
        <taxon>Spermatophyta</taxon>
        <taxon>Magnoliopsida</taxon>
        <taxon>eudicotyledons</taxon>
        <taxon>Gunneridae</taxon>
        <taxon>Pentapetalae</taxon>
        <taxon>asterids</taxon>
        <taxon>lamiids</taxon>
        <taxon>Solanales</taxon>
        <taxon>Solanaceae</taxon>
        <taxon>Solanoideae</taxon>
        <taxon>Solaneae</taxon>
        <taxon>Solanum</taxon>
    </lineage>
</organism>
<evidence type="ECO:0000313" key="5">
    <source>
        <dbReference type="Proteomes" id="UP001627284"/>
    </source>
</evidence>
<keyword evidence="5" id="KW-1185">Reference proteome</keyword>
<protein>
    <recommendedName>
        <fullName evidence="3">SAM domain-containing protein</fullName>
    </recommendedName>
</protein>
<evidence type="ECO:0000256" key="2">
    <source>
        <dbReference type="SAM" id="MobiDB-lite"/>
    </source>
</evidence>
<evidence type="ECO:0000259" key="3">
    <source>
        <dbReference type="PROSITE" id="PS50105"/>
    </source>
</evidence>
<dbReference type="EMBL" id="JBJKTR010000023">
    <property type="protein sequence ID" value="KAL3324519.1"/>
    <property type="molecule type" value="Genomic_DNA"/>
</dbReference>
<name>A0ABD2QYB1_9SOLN</name>
<dbReference type="SMART" id="SM00454">
    <property type="entry name" value="SAM"/>
    <property type="match status" value="1"/>
</dbReference>
<accession>A0ABD2QYB1</accession>